<evidence type="ECO:0000313" key="2">
    <source>
        <dbReference type="EMBL" id="BAQ15763.1"/>
    </source>
</evidence>
<dbReference type="HOGENOM" id="CLU_096000_1_1_5"/>
<reference evidence="2 3" key="1">
    <citation type="submission" date="2014-09" db="EMBL/GenBank/DDBJ databases">
        <title>Genome sequencing of Methyloceanibacter caenitepidi Gela4.</title>
        <authorList>
            <person name="Takeuchi M."/>
            <person name="Susumu S."/>
            <person name="Kamagata Y."/>
            <person name="Oshima K."/>
            <person name="Hattori M."/>
            <person name="Iwasaki W."/>
        </authorList>
    </citation>
    <scope>NUCLEOTIDE SEQUENCE [LARGE SCALE GENOMIC DNA]</scope>
    <source>
        <strain evidence="2 3">Gela4</strain>
    </source>
</reference>
<dbReference type="InterPro" id="IPR016990">
    <property type="entry name" value="UCP032162_TM"/>
</dbReference>
<feature type="transmembrane region" description="Helical" evidence="1">
    <location>
        <begin position="59"/>
        <end position="78"/>
    </location>
</feature>
<organism evidence="2 3">
    <name type="scientific">Methyloceanibacter caenitepidi</name>
    <dbReference type="NCBI Taxonomy" id="1384459"/>
    <lineage>
        <taxon>Bacteria</taxon>
        <taxon>Pseudomonadati</taxon>
        <taxon>Pseudomonadota</taxon>
        <taxon>Alphaproteobacteria</taxon>
        <taxon>Hyphomicrobiales</taxon>
        <taxon>Hyphomicrobiaceae</taxon>
        <taxon>Methyloceanibacter</taxon>
    </lineage>
</organism>
<dbReference type="AlphaFoldDB" id="A0A0A8JY85"/>
<feature type="transmembrane region" description="Helical" evidence="1">
    <location>
        <begin position="33"/>
        <end position="53"/>
    </location>
</feature>
<dbReference type="Proteomes" id="UP000031643">
    <property type="component" value="Chromosome"/>
</dbReference>
<dbReference type="KEGG" id="mcg:GL4_0293"/>
<evidence type="ECO:0000256" key="1">
    <source>
        <dbReference type="SAM" id="Phobius"/>
    </source>
</evidence>
<dbReference type="InterPro" id="IPR019253">
    <property type="entry name" value="DUF2244_TM"/>
</dbReference>
<protein>
    <recommendedName>
        <fullName evidence="4">DUF2244 domain-containing protein</fullName>
    </recommendedName>
</protein>
<dbReference type="EMBL" id="AP014648">
    <property type="protein sequence ID" value="BAQ15763.1"/>
    <property type="molecule type" value="Genomic_DNA"/>
</dbReference>
<dbReference type="RefSeq" id="WP_045363731.1">
    <property type="nucleotide sequence ID" value="NZ_AP014648.1"/>
</dbReference>
<proteinExistence type="predicted"/>
<dbReference type="PIRSF" id="PIRSF032162">
    <property type="entry name" value="UCP032162_imp"/>
    <property type="match status" value="1"/>
</dbReference>
<dbReference type="Pfam" id="PF10003">
    <property type="entry name" value="DUF2244"/>
    <property type="match status" value="1"/>
</dbReference>
<keyword evidence="1" id="KW-1133">Transmembrane helix</keyword>
<evidence type="ECO:0000313" key="3">
    <source>
        <dbReference type="Proteomes" id="UP000031643"/>
    </source>
</evidence>
<keyword evidence="1" id="KW-0472">Membrane</keyword>
<name>A0A0A8JY85_9HYPH</name>
<dbReference type="STRING" id="1384459.GL4_0293"/>
<evidence type="ECO:0008006" key="4">
    <source>
        <dbReference type="Google" id="ProtNLM"/>
    </source>
</evidence>
<dbReference type="OrthoDB" id="9808190at2"/>
<gene>
    <name evidence="2" type="ORF">GL4_0293</name>
</gene>
<keyword evidence="1" id="KW-0812">Transmembrane</keyword>
<accession>A0A0A8JY85</accession>
<sequence length="168" mass="18579">MTDTPTLPQGPDDSEPRFRAVLTPHRSLGPKGFVIFMAAISAVSFGTGLMFFLMGAWPILGFMGLDVLLVYVAFRINFRALRVYETVALTDEALTVTRVAPNGKEQSWRFNPYWVRVRVEERVGLSSELSLASHGKRLVFGAFLTDPEREDFADALKAALREGSAPAV</sequence>
<keyword evidence="3" id="KW-1185">Reference proteome</keyword>